<dbReference type="VEuPathDB" id="FungiDB:MAPG_11844"/>
<protein>
    <submittedName>
        <fullName evidence="1 2">Uncharacterized protein</fullName>
    </submittedName>
</protein>
<reference evidence="2" key="4">
    <citation type="journal article" date="2015" name="G3 (Bethesda)">
        <title>Genome sequences of three phytopathogenic species of the Magnaporthaceae family of fungi.</title>
        <authorList>
            <person name="Okagaki L.H."/>
            <person name="Nunes C.C."/>
            <person name="Sailsbery J."/>
            <person name="Clay B."/>
            <person name="Brown D."/>
            <person name="John T."/>
            <person name="Oh Y."/>
            <person name="Young N."/>
            <person name="Fitzgerald M."/>
            <person name="Haas B.J."/>
            <person name="Zeng Q."/>
            <person name="Young S."/>
            <person name="Adiconis X."/>
            <person name="Fan L."/>
            <person name="Levin J.Z."/>
            <person name="Mitchell T.K."/>
            <person name="Okubara P.A."/>
            <person name="Farman M.L."/>
            <person name="Kohn L.M."/>
            <person name="Birren B."/>
            <person name="Ma L.-J."/>
            <person name="Dean R.A."/>
        </authorList>
    </citation>
    <scope>NUCLEOTIDE SEQUENCE</scope>
    <source>
        <strain evidence="2">ATCC 64411 / 73-15</strain>
    </source>
</reference>
<reference evidence="1" key="3">
    <citation type="submission" date="2011-03" db="EMBL/GenBank/DDBJ databases">
        <title>Annotation of Magnaporthe poae ATCC 64411.</title>
        <authorList>
            <person name="Ma L.-J."/>
            <person name="Dead R."/>
            <person name="Young S.K."/>
            <person name="Zeng Q."/>
            <person name="Gargeya S."/>
            <person name="Fitzgerald M."/>
            <person name="Haas B."/>
            <person name="Abouelleil A."/>
            <person name="Alvarado L."/>
            <person name="Arachchi H.M."/>
            <person name="Berlin A."/>
            <person name="Brown A."/>
            <person name="Chapman S.B."/>
            <person name="Chen Z."/>
            <person name="Dunbar C."/>
            <person name="Freedman E."/>
            <person name="Gearin G."/>
            <person name="Gellesch M."/>
            <person name="Goldberg J."/>
            <person name="Griggs A."/>
            <person name="Gujja S."/>
            <person name="Heiman D."/>
            <person name="Howarth C."/>
            <person name="Larson L."/>
            <person name="Lui A."/>
            <person name="MacDonald P.J.P."/>
            <person name="Mehta T."/>
            <person name="Montmayeur A."/>
            <person name="Murphy C."/>
            <person name="Neiman D."/>
            <person name="Pearson M."/>
            <person name="Priest M."/>
            <person name="Roberts A."/>
            <person name="Saif S."/>
            <person name="Shea T."/>
            <person name="Shenoy N."/>
            <person name="Sisk P."/>
            <person name="Stolte C."/>
            <person name="Sykes S."/>
            <person name="Yandava C."/>
            <person name="Wortman J."/>
            <person name="Nusbaum C."/>
            <person name="Birren B."/>
        </authorList>
    </citation>
    <scope>NUCLEOTIDE SEQUENCE</scope>
    <source>
        <strain evidence="1">ATCC 64411</strain>
    </source>
</reference>
<evidence type="ECO:0000313" key="3">
    <source>
        <dbReference type="Proteomes" id="UP000011715"/>
    </source>
</evidence>
<organism evidence="2 3">
    <name type="scientific">Magnaporthiopsis poae (strain ATCC 64411 / 73-15)</name>
    <name type="common">Kentucky bluegrass fungus</name>
    <name type="synonym">Magnaporthe poae</name>
    <dbReference type="NCBI Taxonomy" id="644358"/>
    <lineage>
        <taxon>Eukaryota</taxon>
        <taxon>Fungi</taxon>
        <taxon>Dikarya</taxon>
        <taxon>Ascomycota</taxon>
        <taxon>Pezizomycotina</taxon>
        <taxon>Sordariomycetes</taxon>
        <taxon>Sordariomycetidae</taxon>
        <taxon>Magnaporthales</taxon>
        <taxon>Magnaporthaceae</taxon>
        <taxon>Magnaporthiopsis</taxon>
    </lineage>
</organism>
<dbReference type="EnsemblFungi" id="MAPG_11844T0">
    <property type="protein sequence ID" value="MAPG_11844T0"/>
    <property type="gene ID" value="MAPG_11844"/>
</dbReference>
<sequence>MNAGPEAGQLVRAFIAPDDSERGRTKIEPAVPKITDDFKFLPDVGWHGSAYKLGSVAPLPLTGKIYSFSSLKWSFLGFFTRFEVWCVLYSAVASSTWSSPDVAGIANGPIAIISASVPLERRPPLIDMTMAIVQLDQIVGPSVSDTFFLSSTSRPSSRSAPCSLGITARKRKLK</sequence>
<evidence type="ECO:0000313" key="1">
    <source>
        <dbReference type="EMBL" id="KLU92892.1"/>
    </source>
</evidence>
<gene>
    <name evidence="1" type="ORF">MAPG_11844</name>
</gene>
<accession>A0A0C4EGB3</accession>
<reference evidence="2" key="5">
    <citation type="submission" date="2015-06" db="UniProtKB">
        <authorList>
            <consortium name="EnsemblFungi"/>
        </authorList>
    </citation>
    <scope>IDENTIFICATION</scope>
    <source>
        <strain evidence="2">ATCC 64411</strain>
    </source>
</reference>
<dbReference type="EMBL" id="GL877013">
    <property type="protein sequence ID" value="KLU92892.1"/>
    <property type="molecule type" value="Genomic_DNA"/>
</dbReference>
<dbReference type="EMBL" id="ADBL01002942">
    <property type="status" value="NOT_ANNOTATED_CDS"/>
    <property type="molecule type" value="Genomic_DNA"/>
</dbReference>
<evidence type="ECO:0000313" key="2">
    <source>
        <dbReference type="EnsemblFungi" id="MAPG_11844T0"/>
    </source>
</evidence>
<reference evidence="1" key="2">
    <citation type="submission" date="2010-05" db="EMBL/GenBank/DDBJ databases">
        <title>The Genome Sequence of Magnaporthe poae strain ATCC 64411.</title>
        <authorList>
            <consortium name="The Broad Institute Genome Sequencing Platform"/>
            <consortium name="Broad Institute Genome Sequencing Center for Infectious Disease"/>
            <person name="Ma L.-J."/>
            <person name="Dead R."/>
            <person name="Young S."/>
            <person name="Zeng Q."/>
            <person name="Koehrsen M."/>
            <person name="Alvarado L."/>
            <person name="Berlin A."/>
            <person name="Chapman S.B."/>
            <person name="Chen Z."/>
            <person name="Freedman E."/>
            <person name="Gellesch M."/>
            <person name="Goldberg J."/>
            <person name="Griggs A."/>
            <person name="Gujja S."/>
            <person name="Heilman E.R."/>
            <person name="Heiman D."/>
            <person name="Hepburn T."/>
            <person name="Howarth C."/>
            <person name="Jen D."/>
            <person name="Larson L."/>
            <person name="Mehta T."/>
            <person name="Neiman D."/>
            <person name="Pearson M."/>
            <person name="Roberts A."/>
            <person name="Saif S."/>
            <person name="Shea T."/>
            <person name="Shenoy N."/>
            <person name="Sisk P."/>
            <person name="Stolte C."/>
            <person name="Sykes S."/>
            <person name="Walk T."/>
            <person name="White J."/>
            <person name="Yandava C."/>
            <person name="Haas B."/>
            <person name="Nusbaum C."/>
            <person name="Birren B."/>
        </authorList>
    </citation>
    <scope>NUCLEOTIDE SEQUENCE</scope>
    <source>
        <strain evidence="1">ATCC 64411</strain>
    </source>
</reference>
<dbReference type="Proteomes" id="UP000011715">
    <property type="component" value="Unassembled WGS sequence"/>
</dbReference>
<dbReference type="OrthoDB" id="5243606at2759"/>
<keyword evidence="3" id="KW-1185">Reference proteome</keyword>
<dbReference type="AlphaFoldDB" id="A0A0C4EGB3"/>
<name>A0A0C4EGB3_MAGP6</name>
<reference evidence="3" key="1">
    <citation type="submission" date="2010-05" db="EMBL/GenBank/DDBJ databases">
        <title>The genome sequence of Magnaporthe poae strain ATCC 64411.</title>
        <authorList>
            <person name="Ma L.-J."/>
            <person name="Dead R."/>
            <person name="Young S."/>
            <person name="Zeng Q."/>
            <person name="Koehrsen M."/>
            <person name="Alvarado L."/>
            <person name="Berlin A."/>
            <person name="Chapman S.B."/>
            <person name="Chen Z."/>
            <person name="Freedman E."/>
            <person name="Gellesch M."/>
            <person name="Goldberg J."/>
            <person name="Griggs A."/>
            <person name="Gujja S."/>
            <person name="Heilman E.R."/>
            <person name="Heiman D."/>
            <person name="Hepburn T."/>
            <person name="Howarth C."/>
            <person name="Jen D."/>
            <person name="Larson L."/>
            <person name="Mehta T."/>
            <person name="Neiman D."/>
            <person name="Pearson M."/>
            <person name="Roberts A."/>
            <person name="Saif S."/>
            <person name="Shea T."/>
            <person name="Shenoy N."/>
            <person name="Sisk P."/>
            <person name="Stolte C."/>
            <person name="Sykes S."/>
            <person name="Walk T."/>
            <person name="White J."/>
            <person name="Yandava C."/>
            <person name="Haas B."/>
            <person name="Nusbaum C."/>
            <person name="Birren B."/>
        </authorList>
    </citation>
    <scope>NUCLEOTIDE SEQUENCE [LARGE SCALE GENOMIC DNA]</scope>
    <source>
        <strain evidence="3">ATCC 64411 / 73-15</strain>
    </source>
</reference>
<proteinExistence type="predicted"/>